<feature type="transmembrane region" description="Helical" evidence="6">
    <location>
        <begin position="118"/>
        <end position="137"/>
    </location>
</feature>
<dbReference type="OrthoDB" id="9807274at2"/>
<feature type="transmembrane region" description="Helical" evidence="6">
    <location>
        <begin position="257"/>
        <end position="280"/>
    </location>
</feature>
<feature type="transmembrane region" description="Helical" evidence="6">
    <location>
        <begin position="53"/>
        <end position="74"/>
    </location>
</feature>
<protein>
    <submittedName>
        <fullName evidence="8">MFS transporter</fullName>
    </submittedName>
</protein>
<feature type="transmembrane region" description="Helical" evidence="6">
    <location>
        <begin position="174"/>
        <end position="192"/>
    </location>
</feature>
<dbReference type="RefSeq" id="WP_138193440.1">
    <property type="nucleotide sequence ID" value="NZ_VCIW01000003.1"/>
</dbReference>
<evidence type="ECO:0000256" key="1">
    <source>
        <dbReference type="ARBA" id="ARBA00004651"/>
    </source>
</evidence>
<dbReference type="SUPFAM" id="SSF103473">
    <property type="entry name" value="MFS general substrate transporter"/>
    <property type="match status" value="1"/>
</dbReference>
<dbReference type="Pfam" id="PF07690">
    <property type="entry name" value="MFS_1"/>
    <property type="match status" value="1"/>
</dbReference>
<dbReference type="InterPro" id="IPR036259">
    <property type="entry name" value="MFS_trans_sf"/>
</dbReference>
<dbReference type="InterPro" id="IPR011701">
    <property type="entry name" value="MFS"/>
</dbReference>
<comment type="subcellular location">
    <subcellularLocation>
        <location evidence="1">Cell membrane</location>
        <topology evidence="1">Multi-pass membrane protein</topology>
    </subcellularLocation>
</comment>
<feature type="transmembrane region" description="Helical" evidence="6">
    <location>
        <begin position="204"/>
        <end position="222"/>
    </location>
</feature>
<accession>A0A5R9GDM2</accession>
<feature type="transmembrane region" description="Helical" evidence="6">
    <location>
        <begin position="144"/>
        <end position="168"/>
    </location>
</feature>
<dbReference type="Proteomes" id="UP000309676">
    <property type="component" value="Unassembled WGS sequence"/>
</dbReference>
<name>A0A5R9GDM2_9BACL</name>
<reference evidence="8 9" key="1">
    <citation type="submission" date="2019-05" db="EMBL/GenBank/DDBJ databases">
        <authorList>
            <person name="Narsing Rao M.P."/>
            <person name="Li W.J."/>
        </authorList>
    </citation>
    <scope>NUCLEOTIDE SEQUENCE [LARGE SCALE GENOMIC DNA]</scope>
    <source>
        <strain evidence="8 9">SYSU_K30003</strain>
    </source>
</reference>
<dbReference type="Gene3D" id="1.20.1250.20">
    <property type="entry name" value="MFS general substrate transporter like domains"/>
    <property type="match status" value="2"/>
</dbReference>
<feature type="transmembrane region" description="Helical" evidence="6">
    <location>
        <begin position="300"/>
        <end position="321"/>
    </location>
</feature>
<keyword evidence="5 6" id="KW-0472">Membrane</keyword>
<feature type="domain" description="Major facilitator superfamily (MFS) profile" evidence="7">
    <location>
        <begin position="20"/>
        <end position="445"/>
    </location>
</feature>
<keyword evidence="3 6" id="KW-0812">Transmembrane</keyword>
<dbReference type="GO" id="GO:0022857">
    <property type="term" value="F:transmembrane transporter activity"/>
    <property type="evidence" value="ECO:0007669"/>
    <property type="project" value="InterPro"/>
</dbReference>
<evidence type="ECO:0000259" key="7">
    <source>
        <dbReference type="PROSITE" id="PS50850"/>
    </source>
</evidence>
<dbReference type="EMBL" id="VCIW01000003">
    <property type="protein sequence ID" value="TLS53199.1"/>
    <property type="molecule type" value="Genomic_DNA"/>
</dbReference>
<evidence type="ECO:0000256" key="5">
    <source>
        <dbReference type="ARBA" id="ARBA00023136"/>
    </source>
</evidence>
<dbReference type="PRINTS" id="PR01036">
    <property type="entry name" value="TCRTETB"/>
</dbReference>
<comment type="caution">
    <text evidence="8">The sequence shown here is derived from an EMBL/GenBank/DDBJ whole genome shotgun (WGS) entry which is preliminary data.</text>
</comment>
<evidence type="ECO:0000313" key="8">
    <source>
        <dbReference type="EMBL" id="TLS53199.1"/>
    </source>
</evidence>
<feature type="transmembrane region" description="Helical" evidence="6">
    <location>
        <begin position="12"/>
        <end position="33"/>
    </location>
</feature>
<dbReference type="GO" id="GO:0005886">
    <property type="term" value="C:plasma membrane"/>
    <property type="evidence" value="ECO:0007669"/>
    <property type="project" value="UniProtKB-SubCell"/>
</dbReference>
<feature type="transmembrane region" description="Helical" evidence="6">
    <location>
        <begin position="86"/>
        <end position="112"/>
    </location>
</feature>
<gene>
    <name evidence="8" type="ORF">FE782_07505</name>
</gene>
<sequence length="449" mass="46774">MTAQTNVVVNSAKGLSTPAVTFVFLLGIFMGALDHGIVGPALSSIMAEYGLRSGWGVWSFTVYTLLFAVSIPICGKLSDRFGRKPVFAAGIALFGIGSLLCAFAPTFSVFLLGRAVQAIGTGGIFPITGAQIAASYPPEKRGRMLGLIGVSFGVGTILGPVVGGLIIANLPWQWIFLVNVPISIIILLLISTYRTRQETVRKPIDFAGIGLLTVVVFAIMYGVSAADWKFIAAGLVIVPIFLRIEKRQPDPILNVRYVTNGSIVVLLIGSLFSGYVMATATNMLPYFAERVLGIPRGDSGISVTPLAIASMVASLVGGILVDKIGAKRTLVAGFALVAAGALSLAFLVEGLPEFLSVLVLLGFGVGIVIGAPLNVLMLQAVEPNETGSAIGYLSLFRSLGSTLGPTMAGMFLVSFANGFAAAFLVSGIVSAVAIVVLLTFARGARRAGQ</sequence>
<evidence type="ECO:0000313" key="9">
    <source>
        <dbReference type="Proteomes" id="UP000309676"/>
    </source>
</evidence>
<feature type="transmembrane region" description="Helical" evidence="6">
    <location>
        <begin position="390"/>
        <end position="413"/>
    </location>
</feature>
<feature type="transmembrane region" description="Helical" evidence="6">
    <location>
        <begin position="354"/>
        <end position="378"/>
    </location>
</feature>
<evidence type="ECO:0000256" key="2">
    <source>
        <dbReference type="ARBA" id="ARBA00022448"/>
    </source>
</evidence>
<keyword evidence="2" id="KW-0813">Transport</keyword>
<dbReference type="PANTHER" id="PTHR23501">
    <property type="entry name" value="MAJOR FACILITATOR SUPERFAMILY"/>
    <property type="match status" value="1"/>
</dbReference>
<evidence type="ECO:0000256" key="6">
    <source>
        <dbReference type="SAM" id="Phobius"/>
    </source>
</evidence>
<feature type="transmembrane region" description="Helical" evidence="6">
    <location>
        <begin position="330"/>
        <end position="348"/>
    </location>
</feature>
<feature type="transmembrane region" description="Helical" evidence="6">
    <location>
        <begin position="228"/>
        <end position="245"/>
    </location>
</feature>
<evidence type="ECO:0000256" key="3">
    <source>
        <dbReference type="ARBA" id="ARBA00022692"/>
    </source>
</evidence>
<feature type="transmembrane region" description="Helical" evidence="6">
    <location>
        <begin position="419"/>
        <end position="441"/>
    </location>
</feature>
<organism evidence="8 9">
    <name type="scientific">Paenibacillus antri</name>
    <dbReference type="NCBI Taxonomy" id="2582848"/>
    <lineage>
        <taxon>Bacteria</taxon>
        <taxon>Bacillati</taxon>
        <taxon>Bacillota</taxon>
        <taxon>Bacilli</taxon>
        <taxon>Bacillales</taxon>
        <taxon>Paenibacillaceae</taxon>
        <taxon>Paenibacillus</taxon>
    </lineage>
</organism>
<proteinExistence type="predicted"/>
<dbReference type="AlphaFoldDB" id="A0A5R9GDM2"/>
<keyword evidence="9" id="KW-1185">Reference proteome</keyword>
<dbReference type="InterPro" id="IPR020846">
    <property type="entry name" value="MFS_dom"/>
</dbReference>
<dbReference type="PANTHER" id="PTHR23501:SF190">
    <property type="entry name" value="MAJOR FACILITATOR SUPERFAMILY MFS_1"/>
    <property type="match status" value="1"/>
</dbReference>
<evidence type="ECO:0000256" key="4">
    <source>
        <dbReference type="ARBA" id="ARBA00022989"/>
    </source>
</evidence>
<keyword evidence="4 6" id="KW-1133">Transmembrane helix</keyword>
<dbReference type="PROSITE" id="PS50850">
    <property type="entry name" value="MFS"/>
    <property type="match status" value="1"/>
</dbReference>